<dbReference type="InterPro" id="IPR015421">
    <property type="entry name" value="PyrdxlP-dep_Trfase_major"/>
</dbReference>
<dbReference type="EMBL" id="UAVW01000016">
    <property type="protein sequence ID" value="SQB15190.1"/>
    <property type="molecule type" value="Genomic_DNA"/>
</dbReference>
<reference evidence="6 8" key="2">
    <citation type="submission" date="2018-06" db="EMBL/GenBank/DDBJ databases">
        <authorList>
            <consortium name="Pathogen Informatics"/>
            <person name="Doyle S."/>
        </authorList>
    </citation>
    <scope>NUCLEOTIDE SEQUENCE [LARGE SCALE GENOMIC DNA]</scope>
    <source>
        <strain evidence="6 8">NCTC11224</strain>
    </source>
</reference>
<evidence type="ECO:0000259" key="1">
    <source>
        <dbReference type="Pfam" id="PF00266"/>
    </source>
</evidence>
<proteinExistence type="predicted"/>
<name>A0A174UV90_9FIRM</name>
<dbReference type="Proteomes" id="UP000315200">
    <property type="component" value="Unassembled WGS sequence"/>
</dbReference>
<evidence type="ECO:0000313" key="7">
    <source>
        <dbReference type="Proteomes" id="UP000095512"/>
    </source>
</evidence>
<gene>
    <name evidence="2" type="primary">sufS</name>
    <name evidence="3" type="synonym">nifS</name>
    <name evidence="3" type="ORF">Ccl03g_31680</name>
    <name evidence="2" type="ORF">ERS852480_05284</name>
    <name evidence="5" type="ORF">FOC47_00775</name>
    <name evidence="4" type="ORF">G5B26_03365</name>
    <name evidence="6" type="ORF">NCTC11224_04250</name>
</gene>
<dbReference type="Proteomes" id="UP000095512">
    <property type="component" value="Unassembled WGS sequence"/>
</dbReference>
<keyword evidence="2" id="KW-0808">Transferase</keyword>
<dbReference type="InterPro" id="IPR015424">
    <property type="entry name" value="PyrdxlP-dep_Trfase"/>
</dbReference>
<reference evidence="4 11" key="5">
    <citation type="journal article" date="2020" name="Cell Host Microbe">
        <title>Functional and Genomic Variation between Human-Derived Isolates of Lachnospiraceae Reveals Inter- and Intra-Species Diversity.</title>
        <authorList>
            <person name="Sorbara M.T."/>
            <person name="Littmann E.R."/>
            <person name="Fontana E."/>
            <person name="Moody T.U."/>
            <person name="Kohout C.E."/>
            <person name="Gjonbalaj M."/>
            <person name="Eaton V."/>
            <person name="Seok R."/>
            <person name="Leiner I.M."/>
            <person name="Pamer E.G."/>
        </authorList>
    </citation>
    <scope>NUCLEOTIDE SEQUENCE [LARGE SCALE GENOMIC DNA]</scope>
    <source>
        <strain evidence="4 11">MSK.2.26</strain>
    </source>
</reference>
<keyword evidence="4" id="KW-0032">Aminotransferase</keyword>
<evidence type="ECO:0000313" key="3">
    <source>
        <dbReference type="EMBL" id="GEA37455.1"/>
    </source>
</evidence>
<dbReference type="InterPro" id="IPR015422">
    <property type="entry name" value="PyrdxlP-dep_Trfase_small"/>
</dbReference>
<dbReference type="EMBL" id="CP050964">
    <property type="protein sequence ID" value="QIX89241.1"/>
    <property type="molecule type" value="Genomic_DNA"/>
</dbReference>
<dbReference type="InterPro" id="IPR000192">
    <property type="entry name" value="Aminotrans_V_dom"/>
</dbReference>
<evidence type="ECO:0000313" key="6">
    <source>
        <dbReference type="EMBL" id="SQB15190.1"/>
    </source>
</evidence>
<reference evidence="4" key="6">
    <citation type="submission" date="2020-02" db="EMBL/GenBank/DDBJ databases">
        <authorList>
            <person name="Littmann E."/>
            <person name="Sorbara M."/>
        </authorList>
    </citation>
    <scope>NUCLEOTIDE SEQUENCE</scope>
    <source>
        <strain evidence="4">MSK.2.26</strain>
    </source>
</reference>
<dbReference type="Proteomes" id="UP000251853">
    <property type="component" value="Unassembled WGS sequence"/>
</dbReference>
<dbReference type="PANTHER" id="PTHR43586">
    <property type="entry name" value="CYSTEINE DESULFURASE"/>
    <property type="match status" value="1"/>
</dbReference>
<dbReference type="PANTHER" id="PTHR43586:SF15">
    <property type="entry name" value="BLR3095 PROTEIN"/>
    <property type="match status" value="1"/>
</dbReference>
<dbReference type="Proteomes" id="UP000719916">
    <property type="component" value="Unassembled WGS sequence"/>
</dbReference>
<dbReference type="GO" id="GO:0016829">
    <property type="term" value="F:lyase activity"/>
    <property type="evidence" value="ECO:0007669"/>
    <property type="project" value="UniProtKB-KW"/>
</dbReference>
<dbReference type="AlphaFoldDB" id="A0A174UV90"/>
<organism evidence="2 7">
    <name type="scientific">Enterocloster clostridioformis</name>
    <dbReference type="NCBI Taxonomy" id="1531"/>
    <lineage>
        <taxon>Bacteria</taxon>
        <taxon>Bacillati</taxon>
        <taxon>Bacillota</taxon>
        <taxon>Clostridia</taxon>
        <taxon>Lachnospirales</taxon>
        <taxon>Lachnospiraceae</taxon>
        <taxon>Enterocloster</taxon>
    </lineage>
</organism>
<dbReference type="Gene3D" id="3.90.1150.10">
    <property type="entry name" value="Aspartate Aminotransferase, domain 1"/>
    <property type="match status" value="1"/>
</dbReference>
<dbReference type="GO" id="GO:0031071">
    <property type="term" value="F:cysteine desulfurase activity"/>
    <property type="evidence" value="ECO:0007669"/>
    <property type="project" value="UniProtKB-EC"/>
</dbReference>
<evidence type="ECO:0000313" key="10">
    <source>
        <dbReference type="Proteomes" id="UP000501069"/>
    </source>
</evidence>
<reference evidence="5 10" key="4">
    <citation type="submission" date="2019-11" db="EMBL/GenBank/DDBJ databases">
        <title>FDA dAtabase for Regulatory Grade micrObial Sequences (FDA-ARGOS): Supporting development and validation of Infectious Disease Dx tests.</title>
        <authorList>
            <person name="Turner S."/>
            <person name="Byrd R."/>
            <person name="Tallon L."/>
            <person name="Sadzewicz L."/>
            <person name="Vavikolanu K."/>
            <person name="Mehta A."/>
            <person name="Aluvathingal J."/>
            <person name="Nadendla S."/>
            <person name="Myers T."/>
            <person name="Yan Y."/>
            <person name="Sichtig H."/>
        </authorList>
    </citation>
    <scope>NUCLEOTIDE SEQUENCE [LARGE SCALE GENOMIC DNA]</scope>
    <source>
        <strain evidence="5 10">FDAARGOS_739</strain>
    </source>
</reference>
<evidence type="ECO:0000313" key="4">
    <source>
        <dbReference type="EMBL" id="NSJ42633.1"/>
    </source>
</evidence>
<evidence type="ECO:0000313" key="8">
    <source>
        <dbReference type="Proteomes" id="UP000251853"/>
    </source>
</evidence>
<dbReference type="Pfam" id="PF00266">
    <property type="entry name" value="Aminotran_5"/>
    <property type="match status" value="1"/>
</dbReference>
<dbReference type="EC" id="2.8.1.7" evidence="2"/>
<dbReference type="RefSeq" id="WP_002583775.1">
    <property type="nucleotide sequence ID" value="NZ_AP031445.1"/>
</dbReference>
<dbReference type="EMBL" id="JAAISW010000003">
    <property type="protein sequence ID" value="NSJ42633.1"/>
    <property type="molecule type" value="Genomic_DNA"/>
</dbReference>
<protein>
    <submittedName>
        <fullName evidence="4">Aminotransferase class V-fold PLP-dependent enzyme</fullName>
    </submittedName>
    <submittedName>
        <fullName evidence="3">Cysteine desulfurase</fullName>
    </submittedName>
    <submittedName>
        <fullName evidence="2">Selenocysteine lyase</fullName>
        <ecNumber evidence="2">2.8.1.7</ecNumber>
    </submittedName>
</protein>
<keyword evidence="2" id="KW-0456">Lyase</keyword>
<dbReference type="GeneID" id="57959683"/>
<dbReference type="EMBL" id="CZAB01000139">
    <property type="protein sequence ID" value="CUQ26354.1"/>
    <property type="molecule type" value="Genomic_DNA"/>
</dbReference>
<evidence type="ECO:0000313" key="11">
    <source>
        <dbReference type="Proteomes" id="UP000719916"/>
    </source>
</evidence>
<dbReference type="GO" id="GO:0008483">
    <property type="term" value="F:transaminase activity"/>
    <property type="evidence" value="ECO:0007669"/>
    <property type="project" value="UniProtKB-KW"/>
</dbReference>
<evidence type="ECO:0000313" key="5">
    <source>
        <dbReference type="EMBL" id="QIX89241.1"/>
    </source>
</evidence>
<dbReference type="Gene3D" id="3.40.640.10">
    <property type="entry name" value="Type I PLP-dependent aspartate aminotransferase-like (Major domain)"/>
    <property type="match status" value="1"/>
</dbReference>
<dbReference type="SUPFAM" id="SSF53383">
    <property type="entry name" value="PLP-dependent transferases"/>
    <property type="match status" value="1"/>
</dbReference>
<sequence length="389" mass="43950">MLNRKLIESEFSFLGEDIFLNVSSVVMPPIRVQKAYESFMQDYIANYGDDIVPKAWDMVSDTRKKVAQLIHAVDSLEVAFVKNTCEGVSILAEGYPFKEGDNVIVADQEHQANLFPWINLHQRKNVDLHVVKSRDGEINADDMIAAIDENTKILTVSAVQFSTGFFADLHKLGAACKEKNVIFMVDGIQALGRLDIDVQAMNIDWLVAGTNKGLLGTLGAGIVYCTNRIVKDIIPPYASYQSVISHVAPPAITTNFDFLEWHPNARRFESGNLSYNCINAINKGIELILELGIKNIDEYVRQLEMYLRKQLEDLDLHVVQAEDKKNWGGVVCVYYPSHADEEVISILRRHKIHCTMRGGYIRLGIDFYNTQEQMDKVSAALHEVDRINR</sequence>
<evidence type="ECO:0000313" key="2">
    <source>
        <dbReference type="EMBL" id="CUQ26354.1"/>
    </source>
</evidence>
<evidence type="ECO:0000313" key="9">
    <source>
        <dbReference type="Proteomes" id="UP000315200"/>
    </source>
</evidence>
<dbReference type="Proteomes" id="UP000501069">
    <property type="component" value="Chromosome"/>
</dbReference>
<reference evidence="2 7" key="1">
    <citation type="submission" date="2015-09" db="EMBL/GenBank/DDBJ databases">
        <authorList>
            <consortium name="Pathogen Informatics"/>
        </authorList>
    </citation>
    <scope>NUCLEOTIDE SEQUENCE [LARGE SCALE GENOMIC DNA]</scope>
    <source>
        <strain evidence="2 7">2789STDY5834865</strain>
    </source>
</reference>
<dbReference type="EMBL" id="BJLB01000001">
    <property type="protein sequence ID" value="GEA37455.1"/>
    <property type="molecule type" value="Genomic_DNA"/>
</dbReference>
<keyword evidence="8" id="KW-1185">Reference proteome</keyword>
<accession>A0A174UV90</accession>
<reference evidence="3 9" key="3">
    <citation type="submission" date="2019-06" db="EMBL/GenBank/DDBJ databases">
        <title>Draft genome sequence of [Clostridium] clostridioforme NBRC 113352.</title>
        <authorList>
            <person name="Miura T."/>
            <person name="Furukawa M."/>
            <person name="Shimamura M."/>
            <person name="Ohyama Y."/>
            <person name="Yamazoe A."/>
            <person name="Kawasaki H."/>
        </authorList>
    </citation>
    <scope>NUCLEOTIDE SEQUENCE [LARGE SCALE GENOMIC DNA]</scope>
    <source>
        <strain evidence="3 9">NBRC 113352</strain>
    </source>
</reference>
<feature type="domain" description="Aminotransferase class V" evidence="1">
    <location>
        <begin position="28"/>
        <end position="376"/>
    </location>
</feature>